<name>A0A6P1TK63_9FIRM</name>
<dbReference type="PANTHER" id="PTHR30146:SF109">
    <property type="entry name" value="HTH-TYPE TRANSCRIPTIONAL REGULATOR GALS"/>
    <property type="match status" value="1"/>
</dbReference>
<dbReference type="KEGG" id="anr:Ana3638_08630"/>
<reference evidence="5 6" key="1">
    <citation type="submission" date="2020-01" db="EMBL/GenBank/DDBJ databases">
        <title>Genome analysis of Anaerocolumna sp. CBA3638.</title>
        <authorList>
            <person name="Kim J."/>
            <person name="Roh S.W."/>
        </authorList>
    </citation>
    <scope>NUCLEOTIDE SEQUENCE [LARGE SCALE GENOMIC DNA]</scope>
    <source>
        <strain evidence="5 6">CBA3638</strain>
    </source>
</reference>
<sequence>MKRVVTRADVAEAAGVSVASVSRAINNSGYVKKEVKERILEVARNMGYNPNPIALSLYRQKTRQLILYQNEITAPYNLQFFNGATRAAYKRGYSIFLDINCDFDKIRRHMVDGVMFSLDYIAENYINTVGFNYLLPVVVATNDANFTFSHPVHEVIIDNYKVVNIAIDYFLEKGHRRIGMVLPERGKHSEIRYQLWKARMNQIKQDFEINMNLEELVVRAEIDDTDNMHINHPDPPLILQPSDDNYANYSSFNMGKRAAKKYLESKNPATALLCFNDDMAYGFIRGVEKSGLCIPEDISIMGIDGIYLREWLEKKVTTVSIDPENIGTLVTDVMIDILENKNPKYRNWTSPKILEGETVKTIAVRESKDGMRRVICPKSSDL</sequence>
<dbReference type="GO" id="GO:0000976">
    <property type="term" value="F:transcription cis-regulatory region binding"/>
    <property type="evidence" value="ECO:0007669"/>
    <property type="project" value="TreeGrafter"/>
</dbReference>
<gene>
    <name evidence="5" type="ORF">Ana3638_08630</name>
</gene>
<evidence type="ECO:0000313" key="6">
    <source>
        <dbReference type="Proteomes" id="UP000464314"/>
    </source>
</evidence>
<dbReference type="Gene3D" id="1.10.260.40">
    <property type="entry name" value="lambda repressor-like DNA-binding domains"/>
    <property type="match status" value="1"/>
</dbReference>
<dbReference type="Proteomes" id="UP000464314">
    <property type="component" value="Chromosome"/>
</dbReference>
<keyword evidence="1" id="KW-0805">Transcription regulation</keyword>
<evidence type="ECO:0000259" key="4">
    <source>
        <dbReference type="PROSITE" id="PS50932"/>
    </source>
</evidence>
<feature type="domain" description="HTH lacI-type" evidence="4">
    <location>
        <begin position="5"/>
        <end position="59"/>
    </location>
</feature>
<dbReference type="SUPFAM" id="SSF47413">
    <property type="entry name" value="lambda repressor-like DNA-binding domains"/>
    <property type="match status" value="1"/>
</dbReference>
<dbReference type="InterPro" id="IPR000843">
    <property type="entry name" value="HTH_LacI"/>
</dbReference>
<keyword evidence="2" id="KW-0238">DNA-binding</keyword>
<dbReference type="GO" id="GO:0003700">
    <property type="term" value="F:DNA-binding transcription factor activity"/>
    <property type="evidence" value="ECO:0007669"/>
    <property type="project" value="TreeGrafter"/>
</dbReference>
<dbReference type="Pfam" id="PF00356">
    <property type="entry name" value="LacI"/>
    <property type="match status" value="1"/>
</dbReference>
<dbReference type="AlphaFoldDB" id="A0A6P1TK63"/>
<evidence type="ECO:0000256" key="1">
    <source>
        <dbReference type="ARBA" id="ARBA00023015"/>
    </source>
</evidence>
<dbReference type="InterPro" id="IPR010982">
    <property type="entry name" value="Lambda_DNA-bd_dom_sf"/>
</dbReference>
<organism evidence="5 6">
    <name type="scientific">Anaerocolumna sedimenticola</name>
    <dbReference type="NCBI Taxonomy" id="2696063"/>
    <lineage>
        <taxon>Bacteria</taxon>
        <taxon>Bacillati</taxon>
        <taxon>Bacillota</taxon>
        <taxon>Clostridia</taxon>
        <taxon>Lachnospirales</taxon>
        <taxon>Lachnospiraceae</taxon>
        <taxon>Anaerocolumna</taxon>
    </lineage>
</organism>
<evidence type="ECO:0000256" key="2">
    <source>
        <dbReference type="ARBA" id="ARBA00023125"/>
    </source>
</evidence>
<keyword evidence="6" id="KW-1185">Reference proteome</keyword>
<dbReference type="SMART" id="SM00354">
    <property type="entry name" value="HTH_LACI"/>
    <property type="match status" value="1"/>
</dbReference>
<evidence type="ECO:0000256" key="3">
    <source>
        <dbReference type="ARBA" id="ARBA00023163"/>
    </source>
</evidence>
<dbReference type="PROSITE" id="PS50932">
    <property type="entry name" value="HTH_LACI_2"/>
    <property type="match status" value="1"/>
</dbReference>
<accession>A0A6P1TK63</accession>
<keyword evidence="3" id="KW-0804">Transcription</keyword>
<protein>
    <submittedName>
        <fullName evidence="5">Substrate-binding domain-containing protein</fullName>
    </submittedName>
</protein>
<dbReference type="Gene3D" id="3.40.50.2300">
    <property type="match status" value="2"/>
</dbReference>
<dbReference type="PANTHER" id="PTHR30146">
    <property type="entry name" value="LACI-RELATED TRANSCRIPTIONAL REPRESSOR"/>
    <property type="match status" value="1"/>
</dbReference>
<dbReference type="RefSeq" id="WP_161837653.1">
    <property type="nucleotide sequence ID" value="NZ_CP048000.1"/>
</dbReference>
<dbReference type="InterPro" id="IPR028082">
    <property type="entry name" value="Peripla_BP_I"/>
</dbReference>
<evidence type="ECO:0000313" key="5">
    <source>
        <dbReference type="EMBL" id="QHQ60823.1"/>
    </source>
</evidence>
<dbReference type="SUPFAM" id="SSF53822">
    <property type="entry name" value="Periplasmic binding protein-like I"/>
    <property type="match status" value="1"/>
</dbReference>
<dbReference type="EMBL" id="CP048000">
    <property type="protein sequence ID" value="QHQ60823.1"/>
    <property type="molecule type" value="Genomic_DNA"/>
</dbReference>
<dbReference type="CDD" id="cd01392">
    <property type="entry name" value="HTH_LacI"/>
    <property type="match status" value="1"/>
</dbReference>
<dbReference type="InterPro" id="IPR046335">
    <property type="entry name" value="LacI/GalR-like_sensor"/>
</dbReference>
<proteinExistence type="predicted"/>
<dbReference type="Pfam" id="PF13377">
    <property type="entry name" value="Peripla_BP_3"/>
    <property type="match status" value="1"/>
</dbReference>